<feature type="domain" description="NodB homology" evidence="1">
    <location>
        <begin position="129"/>
        <end position="305"/>
    </location>
</feature>
<evidence type="ECO:0000259" key="1">
    <source>
        <dbReference type="PROSITE" id="PS51677"/>
    </source>
</evidence>
<dbReference type="SUPFAM" id="SSF88713">
    <property type="entry name" value="Glycoside hydrolase/deacetylase"/>
    <property type="match status" value="1"/>
</dbReference>
<gene>
    <name evidence="2" type="ORF">JOC86_003433</name>
</gene>
<name>A0ABS2NGB4_9BACI</name>
<dbReference type="PROSITE" id="PS51677">
    <property type="entry name" value="NODB"/>
    <property type="match status" value="1"/>
</dbReference>
<dbReference type="EMBL" id="JAFBDZ010000003">
    <property type="protein sequence ID" value="MBM7586881.1"/>
    <property type="molecule type" value="Genomic_DNA"/>
</dbReference>
<protein>
    <submittedName>
        <fullName evidence="2">Sporulation protein (Polysaccharide deacetylase family)</fullName>
    </submittedName>
</protein>
<reference evidence="2 3" key="1">
    <citation type="submission" date="2021-01" db="EMBL/GenBank/DDBJ databases">
        <title>Genomic Encyclopedia of Type Strains, Phase IV (KMG-IV): sequencing the most valuable type-strain genomes for metagenomic binning, comparative biology and taxonomic classification.</title>
        <authorList>
            <person name="Goeker M."/>
        </authorList>
    </citation>
    <scope>NUCLEOTIDE SEQUENCE [LARGE SCALE GENOMIC DNA]</scope>
    <source>
        <strain evidence="2 3">DSM 24834</strain>
    </source>
</reference>
<dbReference type="PANTHER" id="PTHR10587:SF80">
    <property type="entry name" value="CHITOOLIGOSACCHARIDE DEACETYLASE"/>
    <property type="match status" value="1"/>
</dbReference>
<dbReference type="InterPro" id="IPR002509">
    <property type="entry name" value="NODB_dom"/>
</dbReference>
<dbReference type="CDD" id="cd10950">
    <property type="entry name" value="CE4_BsYlxY_like"/>
    <property type="match status" value="1"/>
</dbReference>
<sequence length="333" mass="37322">MGKKHLIGIVFIAILTILVVSNPLSSQYISLLKEESVTVSGGEKSTLLLQIQEQAENFEIPAKDAKIDPVWKARPGYNGLKVNIEASYEKMKKKMKFDQEKLVFEEVSPKIHLNDLPPSPIYKGHSDKSMVGLIINVAWGNEYIPDMLSTLEKNKVSATFFLEGRWVKNNPDLAKMIAEAGHEIGNHSYTHPDMKTLSATRSKEELEKTTEIIEGTTGKKVKWFAPPSGSIRDEVVKIADEMNMGTIMWSIDTIDWQKPRPSVIIQRVTSKLHNGALILMHPTQSTASALPILIHEIKEKNFRLGTVSNVLKEERIEQGGNKSLKQGEINTKQ</sequence>
<dbReference type="InterPro" id="IPR011330">
    <property type="entry name" value="Glyco_hydro/deAcase_b/a-brl"/>
</dbReference>
<dbReference type="PANTHER" id="PTHR10587">
    <property type="entry name" value="GLYCOSYL TRANSFERASE-RELATED"/>
    <property type="match status" value="1"/>
</dbReference>
<dbReference type="Gene3D" id="3.20.20.370">
    <property type="entry name" value="Glycoside hydrolase/deacetylase"/>
    <property type="match status" value="1"/>
</dbReference>
<dbReference type="InterPro" id="IPR050248">
    <property type="entry name" value="Polysacc_deacetylase_ArnD"/>
</dbReference>
<dbReference type="InterPro" id="IPR014228">
    <property type="entry name" value="Spore_polysacc_deacetyl_YlxY"/>
</dbReference>
<comment type="caution">
    <text evidence="2">The sequence shown here is derived from an EMBL/GenBank/DDBJ whole genome shotgun (WGS) entry which is preliminary data.</text>
</comment>
<organism evidence="2 3">
    <name type="scientific">Rossellomorea pakistanensis</name>
    <dbReference type="NCBI Taxonomy" id="992288"/>
    <lineage>
        <taxon>Bacteria</taxon>
        <taxon>Bacillati</taxon>
        <taxon>Bacillota</taxon>
        <taxon>Bacilli</taxon>
        <taxon>Bacillales</taxon>
        <taxon>Bacillaceae</taxon>
        <taxon>Rossellomorea</taxon>
    </lineage>
</organism>
<evidence type="ECO:0000313" key="3">
    <source>
        <dbReference type="Proteomes" id="UP001646157"/>
    </source>
</evidence>
<dbReference type="Proteomes" id="UP001646157">
    <property type="component" value="Unassembled WGS sequence"/>
</dbReference>
<proteinExistence type="predicted"/>
<keyword evidence="3" id="KW-1185">Reference proteome</keyword>
<dbReference type="Pfam" id="PF01522">
    <property type="entry name" value="Polysacc_deac_1"/>
    <property type="match status" value="1"/>
</dbReference>
<evidence type="ECO:0000313" key="2">
    <source>
        <dbReference type="EMBL" id="MBM7586881.1"/>
    </source>
</evidence>
<dbReference type="RefSeq" id="WP_205174054.1">
    <property type="nucleotide sequence ID" value="NZ_JAFBDZ010000003.1"/>
</dbReference>
<accession>A0ABS2NGB4</accession>
<dbReference type="NCBIfam" id="TIGR02873">
    <property type="entry name" value="spore_ylxY"/>
    <property type="match status" value="1"/>
</dbReference>